<dbReference type="Pfam" id="PF12796">
    <property type="entry name" value="Ank_2"/>
    <property type="match status" value="2"/>
</dbReference>
<dbReference type="Gene3D" id="1.25.40.20">
    <property type="entry name" value="Ankyrin repeat-containing domain"/>
    <property type="match status" value="1"/>
</dbReference>
<dbReference type="Proteomes" id="UP000001542">
    <property type="component" value="Unassembled WGS sequence"/>
</dbReference>
<dbReference type="InParanoid" id="A2ENT0"/>
<keyword evidence="4" id="KW-1185">Reference proteome</keyword>
<dbReference type="RefSeq" id="XP_001317929.1">
    <property type="nucleotide sequence ID" value="XM_001317894.1"/>
</dbReference>
<feature type="domain" description="DUF3447" evidence="2">
    <location>
        <begin position="193"/>
        <end position="258"/>
    </location>
</feature>
<dbReference type="PROSITE" id="PS50297">
    <property type="entry name" value="ANK_REP_REGION"/>
    <property type="match status" value="1"/>
</dbReference>
<dbReference type="SMART" id="SM00248">
    <property type="entry name" value="ANK"/>
    <property type="match status" value="7"/>
</dbReference>
<dbReference type="KEGG" id="tva:4763576"/>
<feature type="repeat" description="ANK" evidence="1">
    <location>
        <begin position="306"/>
        <end position="338"/>
    </location>
</feature>
<dbReference type="SMR" id="A2ENT0"/>
<dbReference type="SUPFAM" id="SSF48403">
    <property type="entry name" value="Ankyrin repeat"/>
    <property type="match status" value="2"/>
</dbReference>
<reference evidence="3" key="2">
    <citation type="journal article" date="2007" name="Science">
        <title>Draft genome sequence of the sexually transmitted pathogen Trichomonas vaginalis.</title>
        <authorList>
            <person name="Carlton J.M."/>
            <person name="Hirt R.P."/>
            <person name="Silva J.C."/>
            <person name="Delcher A.L."/>
            <person name="Schatz M."/>
            <person name="Zhao Q."/>
            <person name="Wortman J.R."/>
            <person name="Bidwell S.L."/>
            <person name="Alsmark U.C.M."/>
            <person name="Besteiro S."/>
            <person name="Sicheritz-Ponten T."/>
            <person name="Noel C.J."/>
            <person name="Dacks J.B."/>
            <person name="Foster P.G."/>
            <person name="Simillion C."/>
            <person name="Van de Peer Y."/>
            <person name="Miranda-Saavedra D."/>
            <person name="Barton G.J."/>
            <person name="Westrop G.D."/>
            <person name="Mueller S."/>
            <person name="Dessi D."/>
            <person name="Fiori P.L."/>
            <person name="Ren Q."/>
            <person name="Paulsen I."/>
            <person name="Zhang H."/>
            <person name="Bastida-Corcuera F.D."/>
            <person name="Simoes-Barbosa A."/>
            <person name="Brown M.T."/>
            <person name="Hayes R.D."/>
            <person name="Mukherjee M."/>
            <person name="Okumura C.Y."/>
            <person name="Schneider R."/>
            <person name="Smith A.J."/>
            <person name="Vanacova S."/>
            <person name="Villalvazo M."/>
            <person name="Haas B.J."/>
            <person name="Pertea M."/>
            <person name="Feldblyum T.V."/>
            <person name="Utterback T.R."/>
            <person name="Shu C.L."/>
            <person name="Osoegawa K."/>
            <person name="de Jong P.J."/>
            <person name="Hrdy I."/>
            <person name="Horvathova L."/>
            <person name="Zubacova Z."/>
            <person name="Dolezal P."/>
            <person name="Malik S.B."/>
            <person name="Logsdon J.M. Jr."/>
            <person name="Henze K."/>
            <person name="Gupta A."/>
            <person name="Wang C.C."/>
            <person name="Dunne R.L."/>
            <person name="Upcroft J.A."/>
            <person name="Upcroft P."/>
            <person name="White O."/>
            <person name="Salzberg S.L."/>
            <person name="Tang P."/>
            <person name="Chiu C.-H."/>
            <person name="Lee Y.-S."/>
            <person name="Embley T.M."/>
            <person name="Coombs G.H."/>
            <person name="Mottram J.C."/>
            <person name="Tachezy J."/>
            <person name="Fraser-Liggett C.M."/>
            <person name="Johnson P.J."/>
        </authorList>
    </citation>
    <scope>NUCLEOTIDE SEQUENCE [LARGE SCALE GENOMIC DNA]</scope>
    <source>
        <strain evidence="3">G3</strain>
    </source>
</reference>
<organism evidence="3 4">
    <name type="scientific">Trichomonas vaginalis (strain ATCC PRA-98 / G3)</name>
    <dbReference type="NCBI Taxonomy" id="412133"/>
    <lineage>
        <taxon>Eukaryota</taxon>
        <taxon>Metamonada</taxon>
        <taxon>Parabasalia</taxon>
        <taxon>Trichomonadida</taxon>
        <taxon>Trichomonadidae</taxon>
        <taxon>Trichomonas</taxon>
    </lineage>
</organism>
<accession>A2ENT0</accession>
<sequence>MTKFSRQTLPEQFLQAESFVNLVWEICEENFEHCCNAIKETINNNLFSKSTTIDILCAISIFRPRKTRILYKCILTLADNFDIDQVFFRSTALKSALADTTHNNKSYAYIDAELDDILNIYKKNEIGYCLLNDDLENFQKLTLNQSFDINTRMALCNEPQSKETTYLNVAARYGAINCFKYLNLNGLMPDSDSFNLAILGGNFEIIKILSSTANITNVSLQKAVTSHRNEIAHWLIENYELKCSWESMLRNYNFTFFIDSLCSCPTLDTFDYQNDTPLIASCRIDILWLSKFLMEHTKDINHYNNQKVNAILCASMGKNEELINILLDKGADINSHNAKDATPLMVAYSNNRREIAQLLIKKGGKTNGESNDLFCAIEHNDYWTVDMLLKQGADVNQTFRIEKVTPLFHAVYHRLDELVSLILQYKPNVNQRVGYGQMTALMEACKNGSEIIVRKLLETGADVNMMDENCHDALYYANLSNSSEIIKMIEEKLEKPDENIEN</sequence>
<dbReference type="EMBL" id="DS113442">
    <property type="protein sequence ID" value="EAY05706.1"/>
    <property type="molecule type" value="Genomic_DNA"/>
</dbReference>
<reference evidence="3" key="1">
    <citation type="submission" date="2006-10" db="EMBL/GenBank/DDBJ databases">
        <authorList>
            <person name="Amadeo P."/>
            <person name="Zhao Q."/>
            <person name="Wortman J."/>
            <person name="Fraser-Liggett C."/>
            <person name="Carlton J."/>
        </authorList>
    </citation>
    <scope>NUCLEOTIDE SEQUENCE</scope>
    <source>
        <strain evidence="3">G3</strain>
    </source>
</reference>
<evidence type="ECO:0000256" key="1">
    <source>
        <dbReference type="PROSITE-ProRule" id="PRU00023"/>
    </source>
</evidence>
<dbReference type="PANTHER" id="PTHR24159">
    <property type="match status" value="1"/>
</dbReference>
<keyword evidence="1" id="KW-0040">ANK repeat</keyword>
<dbReference type="VEuPathDB" id="TrichDB:TVAGG3_0666790"/>
<name>A2ENT0_TRIV3</name>
<dbReference type="InterPro" id="IPR002110">
    <property type="entry name" value="Ankyrin_rpt"/>
</dbReference>
<dbReference type="AlphaFoldDB" id="A2ENT0"/>
<evidence type="ECO:0000313" key="3">
    <source>
        <dbReference type="EMBL" id="EAY05706.1"/>
    </source>
</evidence>
<protein>
    <recommendedName>
        <fullName evidence="2">DUF3447 domain-containing protein</fullName>
    </recommendedName>
</protein>
<evidence type="ECO:0000313" key="4">
    <source>
        <dbReference type="Proteomes" id="UP000001542"/>
    </source>
</evidence>
<gene>
    <name evidence="3" type="ORF">TVAG_005500</name>
</gene>
<dbReference type="VEuPathDB" id="TrichDB:TVAG_005500"/>
<feature type="repeat" description="ANK" evidence="1">
    <location>
        <begin position="436"/>
        <end position="468"/>
    </location>
</feature>
<dbReference type="PANTHER" id="PTHR24159:SF5">
    <property type="entry name" value="ANK_REP_REGION DOMAIN-CONTAINING PROTEIN"/>
    <property type="match status" value="1"/>
</dbReference>
<dbReference type="InterPro" id="IPR036770">
    <property type="entry name" value="Ankyrin_rpt-contain_sf"/>
</dbReference>
<evidence type="ECO:0000259" key="2">
    <source>
        <dbReference type="Pfam" id="PF11929"/>
    </source>
</evidence>
<dbReference type="PROSITE" id="PS50088">
    <property type="entry name" value="ANK_REPEAT"/>
    <property type="match status" value="3"/>
</dbReference>
<feature type="repeat" description="ANK" evidence="1">
    <location>
        <begin position="339"/>
        <end position="371"/>
    </location>
</feature>
<proteinExistence type="predicted"/>
<dbReference type="Pfam" id="PF11929">
    <property type="entry name" value="DUF3447"/>
    <property type="match status" value="1"/>
</dbReference>
<dbReference type="STRING" id="5722.A2ENT0"/>
<dbReference type="eggNOG" id="KOG0502">
    <property type="taxonomic scope" value="Eukaryota"/>
</dbReference>
<dbReference type="InterPro" id="IPR020683">
    <property type="entry name" value="DUF3447"/>
</dbReference>